<evidence type="ECO:0000256" key="1">
    <source>
        <dbReference type="SAM" id="MobiDB-lite"/>
    </source>
</evidence>
<dbReference type="Proteomes" id="UP000631114">
    <property type="component" value="Unassembled WGS sequence"/>
</dbReference>
<feature type="region of interest" description="Disordered" evidence="1">
    <location>
        <begin position="1"/>
        <end position="38"/>
    </location>
</feature>
<evidence type="ECO:0000313" key="4">
    <source>
        <dbReference type="EMBL" id="KAF9615962.1"/>
    </source>
</evidence>
<dbReference type="InterPro" id="IPR025486">
    <property type="entry name" value="DUF4378"/>
</dbReference>
<dbReference type="PANTHER" id="PTHR37751">
    <property type="entry name" value="LOW PROTEIN: M-PHASE INDUCER PHOSPHATASE-LIKE PROTEIN"/>
    <property type="match status" value="1"/>
</dbReference>
<gene>
    <name evidence="4" type="ORF">IFM89_027368</name>
</gene>
<proteinExistence type="predicted"/>
<keyword evidence="5" id="KW-1185">Reference proteome</keyword>
<feature type="domain" description="DUF3741" evidence="3">
    <location>
        <begin position="142"/>
        <end position="169"/>
    </location>
</feature>
<feature type="compositionally biased region" description="Low complexity" evidence="1">
    <location>
        <begin position="402"/>
        <end position="413"/>
    </location>
</feature>
<dbReference type="Pfam" id="PF14383">
    <property type="entry name" value="VARLMGL"/>
    <property type="match status" value="1"/>
</dbReference>
<feature type="compositionally biased region" description="Low complexity" evidence="1">
    <location>
        <begin position="165"/>
        <end position="182"/>
    </location>
</feature>
<feature type="region of interest" description="Disordered" evidence="1">
    <location>
        <begin position="378"/>
        <end position="433"/>
    </location>
</feature>
<evidence type="ECO:0000259" key="3">
    <source>
        <dbReference type="Pfam" id="PF14383"/>
    </source>
</evidence>
<dbReference type="OrthoDB" id="1939700at2759"/>
<dbReference type="Pfam" id="PF14309">
    <property type="entry name" value="DUF4378"/>
    <property type="match status" value="1"/>
</dbReference>
<feature type="region of interest" description="Disordered" evidence="1">
    <location>
        <begin position="165"/>
        <end position="217"/>
    </location>
</feature>
<protein>
    <recommendedName>
        <fullName evidence="6">DUF4378 domain-containing protein</fullName>
    </recommendedName>
</protein>
<sequence>MGRDWYWGGKSSSSSISSSNSISISSSSSTTKKDEMRETPGCMSGVLHLFDFNQFQFPISQPPCFKAPNSILQEDPTFIKGAEAPRNSLERDEGRIMESSLMSKELNEDFQIPMEIRVLATNAMGKGAVRVLQTRTDEFSASSESSSSPGPKTPNLVARLMGLDLLPDSLSPSPSSLTPSKLYHPNEGRQERHDVTPSKQSHSKFDNQHKKNRSNYIVENEIKYETTGSRSLPDTPRISSARRSDVDPRFSLQLNKENMMHTEEFDYFSRISRDQKSRKRELKNEVENRSPGHYARQIVKQVKESVSRRVGLDITNTSNNRLKSKEVEVPMLKSKKPKRLSNIGDESNSNKHSTSSYSSRLRLHEERKGEAVLLAHDHVSISPRPLSKPRALPPEQPPRPSPNSLNSNGLKPKFSAKPKSKSQPVPQHQTIEKCKKASCERFSQRKEAHIVRGSKPHLTISDKKCNNMTQLPKEITTITTQCSTSTPLPESQNQQSKQSSRLSSCSSRTWCVTPPLNDRDDIVLLTNFADEIRYVSDILTCTGIKKGTLVSFTRWYSPSHPLDPSLFHHLENSLDFSIGSSLKQRCNRKLVFNLIDEMLVNFIKPYLNIKPWLGCLAGDDHFLRKELRGDGLLQILCSEMKKFPSTSCETLEDIDRLIDKDLPDAKKCTLPIFEESESIVMEVGQDILDSLVHEMVADVMQKRRHKTPHGTSRDEMLSPVWDRKSLRYEPLDEIIKMLNG</sequence>
<dbReference type="PANTHER" id="PTHR37751:SF1">
    <property type="entry name" value="LOW PROTEIN: M-PHASE INDUCER PHOSPHATASE-LIKE PROTEIN"/>
    <property type="match status" value="1"/>
</dbReference>
<dbReference type="AlphaFoldDB" id="A0A835IG65"/>
<evidence type="ECO:0000313" key="5">
    <source>
        <dbReference type="Proteomes" id="UP000631114"/>
    </source>
</evidence>
<reference evidence="4 5" key="1">
    <citation type="submission" date="2020-10" db="EMBL/GenBank/DDBJ databases">
        <title>The Coptis chinensis genome and diversification of protoberbering-type alkaloids.</title>
        <authorList>
            <person name="Wang B."/>
            <person name="Shu S."/>
            <person name="Song C."/>
            <person name="Liu Y."/>
        </authorList>
    </citation>
    <scope>NUCLEOTIDE SEQUENCE [LARGE SCALE GENOMIC DNA]</scope>
    <source>
        <strain evidence="4">HL-2020</strain>
        <tissue evidence="4">Leaf</tissue>
    </source>
</reference>
<feature type="region of interest" description="Disordered" evidence="1">
    <location>
        <begin position="273"/>
        <end position="293"/>
    </location>
</feature>
<organism evidence="4 5">
    <name type="scientific">Coptis chinensis</name>
    <dbReference type="NCBI Taxonomy" id="261450"/>
    <lineage>
        <taxon>Eukaryota</taxon>
        <taxon>Viridiplantae</taxon>
        <taxon>Streptophyta</taxon>
        <taxon>Embryophyta</taxon>
        <taxon>Tracheophyta</taxon>
        <taxon>Spermatophyta</taxon>
        <taxon>Magnoliopsida</taxon>
        <taxon>Ranunculales</taxon>
        <taxon>Ranunculaceae</taxon>
        <taxon>Coptidoideae</taxon>
        <taxon>Coptis</taxon>
    </lineage>
</organism>
<accession>A0A835IG65</accession>
<name>A0A835IG65_9MAGN</name>
<feature type="region of interest" description="Disordered" evidence="1">
    <location>
        <begin position="137"/>
        <end position="156"/>
    </location>
</feature>
<feature type="compositionally biased region" description="Low complexity" evidence="1">
    <location>
        <begin position="350"/>
        <end position="359"/>
    </location>
</feature>
<feature type="compositionally biased region" description="Pro residues" evidence="1">
    <location>
        <begin position="391"/>
        <end position="401"/>
    </location>
</feature>
<dbReference type="EMBL" id="JADFTS010000003">
    <property type="protein sequence ID" value="KAF9615962.1"/>
    <property type="molecule type" value="Genomic_DNA"/>
</dbReference>
<feature type="compositionally biased region" description="Basic and acidic residues" evidence="1">
    <location>
        <begin position="184"/>
        <end position="196"/>
    </location>
</feature>
<feature type="domain" description="DUF4378" evidence="2">
    <location>
        <begin position="531"/>
        <end position="694"/>
    </location>
</feature>
<feature type="region of interest" description="Disordered" evidence="1">
    <location>
        <begin position="321"/>
        <end position="362"/>
    </location>
</feature>
<evidence type="ECO:0008006" key="6">
    <source>
        <dbReference type="Google" id="ProtNLM"/>
    </source>
</evidence>
<evidence type="ECO:0000259" key="2">
    <source>
        <dbReference type="Pfam" id="PF14309"/>
    </source>
</evidence>
<dbReference type="InterPro" id="IPR032795">
    <property type="entry name" value="DUF3741-assoc"/>
</dbReference>
<comment type="caution">
    <text evidence="4">The sequence shown here is derived from an EMBL/GenBank/DDBJ whole genome shotgun (WGS) entry which is preliminary data.</text>
</comment>
<feature type="compositionally biased region" description="Low complexity" evidence="1">
    <location>
        <begin position="11"/>
        <end position="29"/>
    </location>
</feature>